<dbReference type="GO" id="GO:0002031">
    <property type="term" value="P:G protein-coupled receptor internalization"/>
    <property type="evidence" value="ECO:0007669"/>
    <property type="project" value="TreeGrafter"/>
</dbReference>
<reference evidence="5" key="3">
    <citation type="submission" date="2025-09" db="UniProtKB">
        <authorList>
            <consortium name="Ensembl"/>
        </authorList>
    </citation>
    <scope>IDENTIFICATION</scope>
</reference>
<organism evidence="5 6">
    <name type="scientific">Suricata suricatta</name>
    <name type="common">Meerkat</name>
    <dbReference type="NCBI Taxonomy" id="37032"/>
    <lineage>
        <taxon>Eukaryota</taxon>
        <taxon>Metazoa</taxon>
        <taxon>Chordata</taxon>
        <taxon>Craniata</taxon>
        <taxon>Vertebrata</taxon>
        <taxon>Euteleostomi</taxon>
        <taxon>Mammalia</taxon>
        <taxon>Eutheria</taxon>
        <taxon>Laurasiatheria</taxon>
        <taxon>Carnivora</taxon>
        <taxon>Feliformia</taxon>
        <taxon>Herpestidae</taxon>
        <taxon>Suricata</taxon>
    </lineage>
</organism>
<evidence type="ECO:0000313" key="5">
    <source>
        <dbReference type="Ensembl" id="ENSSSUP00005004559.1"/>
    </source>
</evidence>
<dbReference type="Gene3D" id="2.60.40.640">
    <property type="match status" value="1"/>
</dbReference>
<evidence type="ECO:0000256" key="2">
    <source>
        <dbReference type="ARBA" id="ARBA00040110"/>
    </source>
</evidence>
<dbReference type="Proteomes" id="UP000472268">
    <property type="component" value="Chromosome 6"/>
</dbReference>
<dbReference type="GO" id="GO:0031701">
    <property type="term" value="F:angiotensin receptor binding"/>
    <property type="evidence" value="ECO:0007669"/>
    <property type="project" value="TreeGrafter"/>
</dbReference>
<comment type="similarity">
    <text evidence="1">Belongs to the arrestin family.</text>
</comment>
<evidence type="ECO:0000313" key="6">
    <source>
        <dbReference type="Proteomes" id="UP000472268"/>
    </source>
</evidence>
<dbReference type="InterPro" id="IPR014752">
    <property type="entry name" value="Arrestin-like_C"/>
</dbReference>
<dbReference type="InterPro" id="IPR011022">
    <property type="entry name" value="Arrestin_C-like"/>
</dbReference>
<dbReference type="SUPFAM" id="SSF81296">
    <property type="entry name" value="E set domains"/>
    <property type="match status" value="2"/>
</dbReference>
<dbReference type="GO" id="GO:0007165">
    <property type="term" value="P:signal transduction"/>
    <property type="evidence" value="ECO:0007669"/>
    <property type="project" value="InterPro"/>
</dbReference>
<dbReference type="PANTHER" id="PTHR11792">
    <property type="entry name" value="ARRESTIN"/>
    <property type="match status" value="1"/>
</dbReference>
<evidence type="ECO:0000256" key="1">
    <source>
        <dbReference type="ARBA" id="ARBA00005298"/>
    </source>
</evidence>
<dbReference type="Gene3D" id="2.60.40.840">
    <property type="match status" value="1"/>
</dbReference>
<sequence>MRTGYNTPSLSCFVTLQPGPEDTEKACGIDFEVRTFCAKSLEKRKSHIRNSVCLVIRKVRFAPKKPGTQPSASLDEELYNQGEPHNVNVPVTDFIKTVKKTKVSVRQNANICLSALPSTSVLWLRQNKMTSLSPSTTFWRCTSPHCSATTGRSGLGLDGKLKHKDTNLASSTIMKEGTSKEVLGILGSYRIKMTLVMSGGGDVSVKLPFVLMHPKPHDYIPLPGNTLPDYLWIKDIILMESRKYLT</sequence>
<reference evidence="5 6" key="1">
    <citation type="submission" date="2019-05" db="EMBL/GenBank/DDBJ databases">
        <title>A Chromosome-scale Meerkat (S. suricatta) Genome Assembly.</title>
        <authorList>
            <person name="Dudchenko O."/>
            <person name="Lieberman Aiden E."/>
            <person name="Tung J."/>
            <person name="Barreiro L.B."/>
            <person name="Clutton-Brock T.H."/>
        </authorList>
    </citation>
    <scope>NUCLEOTIDE SEQUENCE [LARGE SCALE GENOMIC DNA]</scope>
</reference>
<dbReference type="GO" id="GO:0005737">
    <property type="term" value="C:cytoplasm"/>
    <property type="evidence" value="ECO:0007669"/>
    <property type="project" value="TreeGrafter"/>
</dbReference>
<dbReference type="GO" id="GO:0070374">
    <property type="term" value="P:positive regulation of ERK1 and ERK2 cascade"/>
    <property type="evidence" value="ECO:0007669"/>
    <property type="project" value="TreeGrafter"/>
</dbReference>
<dbReference type="Ensembl" id="ENSSSUT00005005265.1">
    <property type="protein sequence ID" value="ENSSSUP00005004559.1"/>
    <property type="gene ID" value="ENSSSUG00005002978.1"/>
</dbReference>
<protein>
    <recommendedName>
        <fullName evidence="2">Beta-arrestin-2</fullName>
    </recommendedName>
    <alternativeName>
        <fullName evidence="3">Arrestin beta-2</fullName>
    </alternativeName>
</protein>
<dbReference type="PANTHER" id="PTHR11792:SF20">
    <property type="entry name" value="BETA-ARRESTIN-2"/>
    <property type="match status" value="1"/>
</dbReference>
<dbReference type="SMART" id="SM01017">
    <property type="entry name" value="Arrestin_C"/>
    <property type="match status" value="1"/>
</dbReference>
<dbReference type="InterPro" id="IPR014756">
    <property type="entry name" value="Ig_E-set"/>
</dbReference>
<feature type="domain" description="Arrestin C-terminal-like" evidence="4">
    <location>
        <begin position="65"/>
        <end position="216"/>
    </location>
</feature>
<reference evidence="5" key="2">
    <citation type="submission" date="2025-08" db="UniProtKB">
        <authorList>
            <consortium name="Ensembl"/>
        </authorList>
    </citation>
    <scope>IDENTIFICATION</scope>
</reference>
<evidence type="ECO:0000256" key="3">
    <source>
        <dbReference type="ARBA" id="ARBA00042805"/>
    </source>
</evidence>
<proteinExistence type="inferred from homology"/>
<dbReference type="InterPro" id="IPR000698">
    <property type="entry name" value="Arrestin"/>
</dbReference>
<name>A0A673T6J3_SURSU</name>
<keyword evidence="6" id="KW-1185">Reference proteome</keyword>
<evidence type="ECO:0000259" key="4">
    <source>
        <dbReference type="SMART" id="SM01017"/>
    </source>
</evidence>
<dbReference type="AlphaFoldDB" id="A0A673T6J3"/>
<accession>A0A673T6J3</accession>
<dbReference type="InterPro" id="IPR014753">
    <property type="entry name" value="Arrestin_N"/>
</dbReference>